<proteinExistence type="predicted"/>
<name>A0A448XSI3_9PLAT</name>
<organism evidence="1 2">
    <name type="scientific">Protopolystoma xenopodis</name>
    <dbReference type="NCBI Taxonomy" id="117903"/>
    <lineage>
        <taxon>Eukaryota</taxon>
        <taxon>Metazoa</taxon>
        <taxon>Spiralia</taxon>
        <taxon>Lophotrochozoa</taxon>
        <taxon>Platyhelminthes</taxon>
        <taxon>Monogenea</taxon>
        <taxon>Polyopisthocotylea</taxon>
        <taxon>Polystomatidea</taxon>
        <taxon>Polystomatidae</taxon>
        <taxon>Protopolystoma</taxon>
    </lineage>
</organism>
<dbReference type="EMBL" id="CAAALY010286385">
    <property type="protein sequence ID" value="VEL43887.1"/>
    <property type="molecule type" value="Genomic_DNA"/>
</dbReference>
<accession>A0A448XSI3</accession>
<protein>
    <submittedName>
        <fullName evidence="1">Uncharacterized protein</fullName>
    </submittedName>
</protein>
<comment type="caution">
    <text evidence="1">The sequence shown here is derived from an EMBL/GenBank/DDBJ whole genome shotgun (WGS) entry which is preliminary data.</text>
</comment>
<keyword evidence="2" id="KW-1185">Reference proteome</keyword>
<gene>
    <name evidence="1" type="ORF">PXEA_LOCUS37327</name>
</gene>
<feature type="non-terminal residue" evidence="1">
    <location>
        <position position="1"/>
    </location>
</feature>
<reference evidence="1" key="1">
    <citation type="submission" date="2018-11" db="EMBL/GenBank/DDBJ databases">
        <authorList>
            <consortium name="Pathogen Informatics"/>
        </authorList>
    </citation>
    <scope>NUCLEOTIDE SEQUENCE</scope>
</reference>
<evidence type="ECO:0000313" key="2">
    <source>
        <dbReference type="Proteomes" id="UP000784294"/>
    </source>
</evidence>
<dbReference type="AlphaFoldDB" id="A0A448XSI3"/>
<sequence>MSCCVEEVEEVEEVEVEEEKKVEEVEEVEKSVQESVCPSVCPVCLVCLACFSFSSNDVRSCLADGPFNLRVHFVGVHFQDEFWRHQRIHIKEEKRLECD</sequence>
<evidence type="ECO:0000313" key="1">
    <source>
        <dbReference type="EMBL" id="VEL43887.1"/>
    </source>
</evidence>
<dbReference type="Proteomes" id="UP000784294">
    <property type="component" value="Unassembled WGS sequence"/>
</dbReference>